<feature type="region of interest" description="Disordered" evidence="2">
    <location>
        <begin position="337"/>
        <end position="358"/>
    </location>
</feature>
<evidence type="ECO:0000259" key="5">
    <source>
        <dbReference type="Pfam" id="PF26335"/>
    </source>
</evidence>
<dbReference type="InParanoid" id="W2SAX1"/>
<dbReference type="PANTHER" id="PTHR22935:SF95">
    <property type="entry name" value="BETA-LACTAMASE-LIKE 1-RELATED"/>
    <property type="match status" value="1"/>
</dbReference>
<dbReference type="AlphaFoldDB" id="W2SAX1"/>
<dbReference type="HOGENOM" id="CLU_019706_2_0_1"/>
<dbReference type="Proteomes" id="UP000030752">
    <property type="component" value="Unassembled WGS sequence"/>
</dbReference>
<reference evidence="6 7" key="1">
    <citation type="submission" date="2013-03" db="EMBL/GenBank/DDBJ databases">
        <title>The Genome Sequence of Phialophora europaea CBS 101466.</title>
        <authorList>
            <consortium name="The Broad Institute Genomics Platform"/>
            <person name="Cuomo C."/>
            <person name="de Hoog S."/>
            <person name="Gorbushina A."/>
            <person name="Walker B."/>
            <person name="Young S.K."/>
            <person name="Zeng Q."/>
            <person name="Gargeya S."/>
            <person name="Fitzgerald M."/>
            <person name="Haas B."/>
            <person name="Abouelleil A."/>
            <person name="Allen A.W."/>
            <person name="Alvarado L."/>
            <person name="Arachchi H.M."/>
            <person name="Berlin A.M."/>
            <person name="Chapman S.B."/>
            <person name="Gainer-Dewar J."/>
            <person name="Goldberg J."/>
            <person name="Griggs A."/>
            <person name="Gujja S."/>
            <person name="Hansen M."/>
            <person name="Howarth C."/>
            <person name="Imamovic A."/>
            <person name="Ireland A."/>
            <person name="Larimer J."/>
            <person name="McCowan C."/>
            <person name="Murphy C."/>
            <person name="Pearson M."/>
            <person name="Poon T.W."/>
            <person name="Priest M."/>
            <person name="Roberts A."/>
            <person name="Saif S."/>
            <person name="Shea T."/>
            <person name="Sisk P."/>
            <person name="Sykes S."/>
            <person name="Wortman J."/>
            <person name="Nusbaum C."/>
            <person name="Birren B."/>
        </authorList>
    </citation>
    <scope>NUCLEOTIDE SEQUENCE [LARGE SCALE GENOMIC DNA]</scope>
    <source>
        <strain evidence="6 7">CBS 101466</strain>
    </source>
</reference>
<dbReference type="VEuPathDB" id="FungiDB:HMPREF1541_10050"/>
<dbReference type="RefSeq" id="XP_008712943.1">
    <property type="nucleotide sequence ID" value="XM_008714721.1"/>
</dbReference>
<dbReference type="STRING" id="1220924.W2SAX1"/>
<dbReference type="PANTHER" id="PTHR22935">
    <property type="entry name" value="PENICILLIN-BINDING PROTEIN"/>
    <property type="match status" value="1"/>
</dbReference>
<gene>
    <name evidence="6" type="ORF">HMPREF1541_10050</name>
</gene>
<dbReference type="InterPro" id="IPR051478">
    <property type="entry name" value="Beta-lactamase-like_AB/R"/>
</dbReference>
<evidence type="ECO:0000313" key="6">
    <source>
        <dbReference type="EMBL" id="ETN45173.1"/>
    </source>
</evidence>
<feature type="domain" description="Beta-lactamase-like ARB-00930-like C-terminal" evidence="5">
    <location>
        <begin position="471"/>
        <end position="636"/>
    </location>
</feature>
<feature type="chain" id="PRO_5004825115" evidence="3">
    <location>
        <begin position="22"/>
        <end position="637"/>
    </location>
</feature>
<dbReference type="OrthoDB" id="6220758at2759"/>
<feature type="signal peptide" evidence="3">
    <location>
        <begin position="1"/>
        <end position="21"/>
    </location>
</feature>
<dbReference type="InterPro" id="IPR012338">
    <property type="entry name" value="Beta-lactam/transpept-like"/>
</dbReference>
<dbReference type="SUPFAM" id="SSF56601">
    <property type="entry name" value="beta-lactamase/transpeptidase-like"/>
    <property type="match status" value="1"/>
</dbReference>
<feature type="domain" description="Beta-lactamase-related" evidence="4">
    <location>
        <begin position="98"/>
        <end position="451"/>
    </location>
</feature>
<comment type="similarity">
    <text evidence="1">Belongs to the beta-lactamase family.</text>
</comment>
<organism evidence="6 7">
    <name type="scientific">Cyphellophora europaea (strain CBS 101466)</name>
    <name type="common">Phialophora europaea</name>
    <dbReference type="NCBI Taxonomy" id="1220924"/>
    <lineage>
        <taxon>Eukaryota</taxon>
        <taxon>Fungi</taxon>
        <taxon>Dikarya</taxon>
        <taxon>Ascomycota</taxon>
        <taxon>Pezizomycotina</taxon>
        <taxon>Eurotiomycetes</taxon>
        <taxon>Chaetothyriomycetidae</taxon>
        <taxon>Chaetothyriales</taxon>
        <taxon>Cyphellophoraceae</taxon>
        <taxon>Cyphellophora</taxon>
    </lineage>
</organism>
<dbReference type="Gene3D" id="3.40.710.10">
    <property type="entry name" value="DD-peptidase/beta-lactamase superfamily"/>
    <property type="match status" value="1"/>
</dbReference>
<evidence type="ECO:0000256" key="2">
    <source>
        <dbReference type="SAM" id="MobiDB-lite"/>
    </source>
</evidence>
<accession>W2SAX1</accession>
<protein>
    <submittedName>
        <fullName evidence="6">Uncharacterized protein</fullName>
    </submittedName>
</protein>
<sequence length="637" mass="65893">MAPVHLYLFSTLATLSGLVHAAPPFTGPLLPPPNLTSSEHFAEVTANLTALLNDALADDTSAGFAVNTTSFSVAVTSLHAPASSSVLWDYHHLAPNRSANSTANLTGDSTYLIASISKVFTSLLVQQANLPLSNPITTYLPELNGPSNTTIPWTSITLHHLLTHLSGLPQTYGFPEVYSPALTSLYTTLGFPPLDPSSDDYPPCGIIGLNPGCNATTLPAALLQTAEPIAPPGHTPTYGSLSFSLLGLALERATNTTFADLLHAHILGPLGMGASGLSGSSPPSEDDTPAADAVIPTGESSFNSAFGINNPASGLVSSSNDLARFLRAILSSSSSADADADADADDADADADADDADDAGKILPSQAAVRDWLKPAAFLPTGGGNAVGAPWEIYRVGAGVVTSEASGQGVELYAKDGSVLGYYSRVVLVPSVGVGVVVLTAGEAGARATAALQAVSEAVVARVVSGAEAVARLQARGVYEGEYVLESGEVEVEGNATLRVAEDGPGVRVQGLFRNGSDVLEAIQTIFAQSVVGGGVLSDEWRIYPAGVEERVVEGDGEEVVLEDWRLGIEPVTEEAKGVLAEAGHGVFKEADSAWLRVDGTIVYGGKSLDRFVFVKGQGGEIRGLRVPALRMELTKQ</sequence>
<evidence type="ECO:0000256" key="3">
    <source>
        <dbReference type="SAM" id="SignalP"/>
    </source>
</evidence>
<dbReference type="InterPro" id="IPR058664">
    <property type="entry name" value="ARB_00930-like_C"/>
</dbReference>
<dbReference type="GeneID" id="19977389"/>
<evidence type="ECO:0000313" key="7">
    <source>
        <dbReference type="Proteomes" id="UP000030752"/>
    </source>
</evidence>
<feature type="compositionally biased region" description="Acidic residues" evidence="2">
    <location>
        <begin position="338"/>
        <end position="357"/>
    </location>
</feature>
<dbReference type="Pfam" id="PF26335">
    <property type="entry name" value="ARB_00930_C"/>
    <property type="match status" value="1"/>
</dbReference>
<keyword evidence="7" id="KW-1185">Reference proteome</keyword>
<name>W2SAX1_CYPE1</name>
<evidence type="ECO:0000259" key="4">
    <source>
        <dbReference type="Pfam" id="PF00144"/>
    </source>
</evidence>
<dbReference type="Pfam" id="PF00144">
    <property type="entry name" value="Beta-lactamase"/>
    <property type="match status" value="1"/>
</dbReference>
<dbReference type="InterPro" id="IPR001466">
    <property type="entry name" value="Beta-lactam-related"/>
</dbReference>
<feature type="region of interest" description="Disordered" evidence="2">
    <location>
        <begin position="275"/>
        <end position="296"/>
    </location>
</feature>
<dbReference type="EMBL" id="KB822713">
    <property type="protein sequence ID" value="ETN45173.1"/>
    <property type="molecule type" value="Genomic_DNA"/>
</dbReference>
<proteinExistence type="inferred from homology"/>
<keyword evidence="3" id="KW-0732">Signal</keyword>
<evidence type="ECO:0000256" key="1">
    <source>
        <dbReference type="ARBA" id="ARBA00038473"/>
    </source>
</evidence>
<dbReference type="eggNOG" id="ENOG502RX9C">
    <property type="taxonomic scope" value="Eukaryota"/>
</dbReference>